<dbReference type="GO" id="GO:0019877">
    <property type="term" value="P:diaminopimelate biosynthetic process"/>
    <property type="evidence" value="ECO:0007669"/>
    <property type="project" value="UniProtKB-UniRule"/>
</dbReference>
<dbReference type="EMBL" id="PFFQ01000053">
    <property type="protein sequence ID" value="PIW15249.1"/>
    <property type="molecule type" value="Genomic_DNA"/>
</dbReference>
<dbReference type="GO" id="GO:0051287">
    <property type="term" value="F:NAD binding"/>
    <property type="evidence" value="ECO:0007669"/>
    <property type="project" value="UniProtKB-UniRule"/>
</dbReference>
<comment type="pathway">
    <text evidence="9 13">Amino-acid biosynthesis; L-lysine biosynthesis via DAP pathway; (S)-tetrahydrodipicolinate from L-aspartate: step 4/4.</text>
</comment>
<accession>A0A2M7G0P8</accession>
<name>A0A2M7G0P8_9BACT</name>
<dbReference type="GO" id="GO:0050661">
    <property type="term" value="F:NADP binding"/>
    <property type="evidence" value="ECO:0007669"/>
    <property type="project" value="UniProtKB-UniRule"/>
</dbReference>
<dbReference type="InterPro" id="IPR022664">
    <property type="entry name" value="DapB_N_CS"/>
</dbReference>
<evidence type="ECO:0000256" key="10">
    <source>
        <dbReference type="ARBA" id="ARBA00038983"/>
    </source>
</evidence>
<feature type="binding site" evidence="13">
    <location>
        <position position="54"/>
    </location>
    <ligand>
        <name>NAD(+)</name>
        <dbReference type="ChEBI" id="CHEBI:57540"/>
    </ligand>
</feature>
<evidence type="ECO:0000313" key="16">
    <source>
        <dbReference type="EMBL" id="PIW15249.1"/>
    </source>
</evidence>
<dbReference type="GO" id="GO:0005829">
    <property type="term" value="C:cytosol"/>
    <property type="evidence" value="ECO:0007669"/>
    <property type="project" value="TreeGrafter"/>
</dbReference>
<evidence type="ECO:0000259" key="14">
    <source>
        <dbReference type="Pfam" id="PF01113"/>
    </source>
</evidence>
<dbReference type="EC" id="1.17.1.8" evidence="10 13"/>
<keyword evidence="2 13" id="KW-0963">Cytoplasm</keyword>
<evidence type="ECO:0000256" key="2">
    <source>
        <dbReference type="ARBA" id="ARBA00022490"/>
    </source>
</evidence>
<evidence type="ECO:0000256" key="5">
    <source>
        <dbReference type="ARBA" id="ARBA00022915"/>
    </source>
</evidence>
<keyword evidence="6 13" id="KW-0560">Oxidoreductase</keyword>
<dbReference type="PROSITE" id="PS01298">
    <property type="entry name" value="DAPB"/>
    <property type="match status" value="1"/>
</dbReference>
<proteinExistence type="inferred from homology"/>
<evidence type="ECO:0000256" key="7">
    <source>
        <dbReference type="ARBA" id="ARBA00023027"/>
    </source>
</evidence>
<comment type="catalytic activity">
    <reaction evidence="12 13">
        <text>(S)-2,3,4,5-tetrahydrodipicolinate + NAD(+) + H2O = (2S,4S)-4-hydroxy-2,3,4,5-tetrahydrodipicolinate + NADH + H(+)</text>
        <dbReference type="Rhea" id="RHEA:35323"/>
        <dbReference type="ChEBI" id="CHEBI:15377"/>
        <dbReference type="ChEBI" id="CHEBI:15378"/>
        <dbReference type="ChEBI" id="CHEBI:16845"/>
        <dbReference type="ChEBI" id="CHEBI:57540"/>
        <dbReference type="ChEBI" id="CHEBI:57945"/>
        <dbReference type="ChEBI" id="CHEBI:67139"/>
        <dbReference type="EC" id="1.17.1.8"/>
    </reaction>
</comment>
<dbReference type="Gene3D" id="3.40.50.720">
    <property type="entry name" value="NAD(P)-binding Rossmann-like Domain"/>
    <property type="match status" value="1"/>
</dbReference>
<dbReference type="Proteomes" id="UP000231019">
    <property type="component" value="Unassembled WGS sequence"/>
</dbReference>
<dbReference type="Pfam" id="PF01113">
    <property type="entry name" value="DapB_N"/>
    <property type="match status" value="1"/>
</dbReference>
<comment type="caution">
    <text evidence="13">Lacks conserved residue(s) required for the propagation of feature annotation.</text>
</comment>
<sequence length="263" mass="27885">MSENSTPVILAGAAGRMGLEAVRAIVASPQTRLAGALTRQAGLGQDIGILAGIEPTGLELTNQLASVLTHAPAGTVWVDLTRGESAYVHACQALAAALPVVIGATGLTPAQIEDLRQRAQKQQLGVLLAPNFSIGALLLMRFAQQARVYFDWVELIELHHEKKLDAPSGTALKTAELIHAVKPVEHAGEAHPARGQQVHGIPVHSVRLPGLLAHQEVIFGAEGQTLTVRHDSTHRSSFMPGLLLAIEKVKGLKELVYGLESLI</sequence>
<comment type="caution">
    <text evidence="13">Was originally thought to be a dihydrodipicolinate reductase (DHDPR), catalyzing the conversion of dihydrodipicolinate to tetrahydrodipicolinate. However, it was shown in E.coli that the substrate of the enzymatic reaction is not dihydrodipicolinate (DHDP) but in fact (2S,4S)-4-hydroxy-2,3,4,5-tetrahydrodipicolinic acid (HTPA), the product released by the DapA-catalyzed reaction.</text>
</comment>
<feature type="binding site" evidence="13">
    <location>
        <begin position="103"/>
        <end position="105"/>
    </location>
    <ligand>
        <name>NAD(+)</name>
        <dbReference type="ChEBI" id="CHEBI:57540"/>
    </ligand>
</feature>
<keyword evidence="7 13" id="KW-0520">NAD</keyword>
<comment type="function">
    <text evidence="13">Catalyzes the conversion of 4-hydroxy-tetrahydrodipicolinate (HTPA) to tetrahydrodipicolinate.</text>
</comment>
<feature type="domain" description="Dihydrodipicolinate reductase C-terminal" evidence="15">
    <location>
        <begin position="135"/>
        <end position="262"/>
    </location>
</feature>
<dbReference type="NCBIfam" id="TIGR00036">
    <property type="entry name" value="dapB"/>
    <property type="match status" value="1"/>
</dbReference>
<evidence type="ECO:0000256" key="11">
    <source>
        <dbReference type="ARBA" id="ARBA00049080"/>
    </source>
</evidence>
<evidence type="ECO:0000256" key="6">
    <source>
        <dbReference type="ARBA" id="ARBA00023002"/>
    </source>
</evidence>
<evidence type="ECO:0000256" key="1">
    <source>
        <dbReference type="ARBA" id="ARBA00006642"/>
    </source>
</evidence>
<feature type="binding site" evidence="13">
    <location>
        <begin position="169"/>
        <end position="170"/>
    </location>
    <ligand>
        <name>(S)-2,3,4,5-tetrahydrodipicolinate</name>
        <dbReference type="ChEBI" id="CHEBI:16845"/>
    </ligand>
</feature>
<keyword evidence="8 13" id="KW-0457">Lysine biosynthesis</keyword>
<dbReference type="InterPro" id="IPR022663">
    <property type="entry name" value="DapB_C"/>
</dbReference>
<dbReference type="GO" id="GO:0009089">
    <property type="term" value="P:lysine biosynthetic process via diaminopimelate"/>
    <property type="evidence" value="ECO:0007669"/>
    <property type="project" value="UniProtKB-UniRule"/>
</dbReference>
<dbReference type="CDD" id="cd02274">
    <property type="entry name" value="DHDPR_N"/>
    <property type="match status" value="1"/>
</dbReference>
<keyword evidence="3 13" id="KW-0028">Amino-acid biosynthesis</keyword>
<dbReference type="PIRSF" id="PIRSF000161">
    <property type="entry name" value="DHPR"/>
    <property type="match status" value="1"/>
</dbReference>
<dbReference type="Gene3D" id="3.30.360.10">
    <property type="entry name" value="Dihydrodipicolinate Reductase, domain 2"/>
    <property type="match status" value="1"/>
</dbReference>
<evidence type="ECO:0000256" key="4">
    <source>
        <dbReference type="ARBA" id="ARBA00022857"/>
    </source>
</evidence>
<evidence type="ECO:0000256" key="3">
    <source>
        <dbReference type="ARBA" id="ARBA00022605"/>
    </source>
</evidence>
<evidence type="ECO:0000256" key="8">
    <source>
        <dbReference type="ARBA" id="ARBA00023154"/>
    </source>
</evidence>
<feature type="binding site" evidence="13">
    <location>
        <position position="160"/>
    </location>
    <ligand>
        <name>(S)-2,3,4,5-tetrahydrodipicolinate</name>
        <dbReference type="ChEBI" id="CHEBI:16845"/>
    </ligand>
</feature>
<comment type="subunit">
    <text evidence="13">Homotetramer.</text>
</comment>
<dbReference type="InterPro" id="IPR036291">
    <property type="entry name" value="NAD(P)-bd_dom_sf"/>
</dbReference>
<keyword evidence="5 13" id="KW-0220">Diaminopimelate biosynthesis</keyword>
<evidence type="ECO:0000259" key="15">
    <source>
        <dbReference type="Pfam" id="PF05173"/>
    </source>
</evidence>
<evidence type="ECO:0000256" key="12">
    <source>
        <dbReference type="ARBA" id="ARBA00049396"/>
    </source>
</evidence>
<evidence type="ECO:0000313" key="17">
    <source>
        <dbReference type="Proteomes" id="UP000231019"/>
    </source>
</evidence>
<comment type="similarity">
    <text evidence="1 13">Belongs to the DapB family.</text>
</comment>
<dbReference type="GO" id="GO:0016726">
    <property type="term" value="F:oxidoreductase activity, acting on CH or CH2 groups, NAD or NADP as acceptor"/>
    <property type="evidence" value="ECO:0007669"/>
    <property type="project" value="UniProtKB-UniRule"/>
</dbReference>
<evidence type="ECO:0000256" key="13">
    <source>
        <dbReference type="HAMAP-Rule" id="MF_00102"/>
    </source>
</evidence>
<keyword evidence="4 13" id="KW-0521">NADP</keyword>
<feature type="active site" description="Proton donor" evidence="13">
    <location>
        <position position="163"/>
    </location>
</feature>
<comment type="subcellular location">
    <subcellularLocation>
        <location evidence="13">Cytoplasm</location>
    </subcellularLocation>
</comment>
<dbReference type="InterPro" id="IPR023940">
    <property type="entry name" value="DHDPR_bac"/>
</dbReference>
<organism evidence="16 17">
    <name type="scientific">bacterium (Candidatus Blackallbacteria) CG17_big_fil_post_rev_8_21_14_2_50_48_46</name>
    <dbReference type="NCBI Taxonomy" id="2014261"/>
    <lineage>
        <taxon>Bacteria</taxon>
        <taxon>Candidatus Blackallbacteria</taxon>
    </lineage>
</organism>
<dbReference type="HAMAP" id="MF_00102">
    <property type="entry name" value="DapB"/>
    <property type="match status" value="1"/>
</dbReference>
<feature type="active site" description="Proton donor/acceptor" evidence="13">
    <location>
        <position position="159"/>
    </location>
</feature>
<feature type="binding site" evidence="13">
    <location>
        <begin position="129"/>
        <end position="132"/>
    </location>
    <ligand>
        <name>NAD(+)</name>
        <dbReference type="ChEBI" id="CHEBI:57540"/>
    </ligand>
</feature>
<feature type="domain" description="Dihydrodipicolinate reductase N-terminal" evidence="14">
    <location>
        <begin position="7"/>
        <end position="132"/>
    </location>
</feature>
<evidence type="ECO:0000256" key="9">
    <source>
        <dbReference type="ARBA" id="ARBA00037922"/>
    </source>
</evidence>
<dbReference type="PANTHER" id="PTHR20836">
    <property type="entry name" value="DIHYDRODIPICOLINATE REDUCTASE"/>
    <property type="match status" value="1"/>
</dbReference>
<dbReference type="AlphaFoldDB" id="A0A2M7G0P8"/>
<protein>
    <recommendedName>
        <fullName evidence="10 13">4-hydroxy-tetrahydrodipicolinate reductase</fullName>
        <shortName evidence="13">HTPA reductase</shortName>
        <ecNumber evidence="10 13">1.17.1.8</ecNumber>
    </recommendedName>
</protein>
<dbReference type="GO" id="GO:0008839">
    <property type="term" value="F:4-hydroxy-tetrahydrodipicolinate reductase"/>
    <property type="evidence" value="ECO:0007669"/>
    <property type="project" value="UniProtKB-UniRule"/>
</dbReference>
<reference evidence="16 17" key="1">
    <citation type="submission" date="2017-09" db="EMBL/GenBank/DDBJ databases">
        <title>Depth-based differentiation of microbial function through sediment-hosted aquifers and enrichment of novel symbionts in the deep terrestrial subsurface.</title>
        <authorList>
            <person name="Probst A.J."/>
            <person name="Ladd B."/>
            <person name="Jarett J.K."/>
            <person name="Geller-Mcgrath D.E."/>
            <person name="Sieber C.M."/>
            <person name="Emerson J.B."/>
            <person name="Anantharaman K."/>
            <person name="Thomas B.C."/>
            <person name="Malmstrom R."/>
            <person name="Stieglmeier M."/>
            <person name="Klingl A."/>
            <person name="Woyke T."/>
            <person name="Ryan C.M."/>
            <person name="Banfield J.F."/>
        </authorList>
    </citation>
    <scope>NUCLEOTIDE SEQUENCE [LARGE SCALE GENOMIC DNA]</scope>
    <source>
        <strain evidence="16">CG17_big_fil_post_rev_8_21_14_2_50_48_46</strain>
    </source>
</reference>
<dbReference type="PANTHER" id="PTHR20836:SF0">
    <property type="entry name" value="4-HYDROXY-TETRAHYDRODIPICOLINATE REDUCTASE 1, CHLOROPLASTIC-RELATED"/>
    <property type="match status" value="1"/>
</dbReference>
<dbReference type="SUPFAM" id="SSF55347">
    <property type="entry name" value="Glyceraldehyde-3-phosphate dehydrogenase-like, C-terminal domain"/>
    <property type="match status" value="1"/>
</dbReference>
<dbReference type="UniPathway" id="UPA00034">
    <property type="reaction ID" value="UER00018"/>
</dbReference>
<gene>
    <name evidence="13" type="primary">dapB</name>
    <name evidence="16" type="ORF">COW36_17675</name>
</gene>
<dbReference type="InterPro" id="IPR000846">
    <property type="entry name" value="DapB_N"/>
</dbReference>
<feature type="binding site" evidence="13">
    <location>
        <begin position="12"/>
        <end position="17"/>
    </location>
    <ligand>
        <name>NAD(+)</name>
        <dbReference type="ChEBI" id="CHEBI:57540"/>
    </ligand>
</feature>
<dbReference type="Pfam" id="PF05173">
    <property type="entry name" value="DapB_C"/>
    <property type="match status" value="1"/>
</dbReference>
<comment type="catalytic activity">
    <reaction evidence="11 13">
        <text>(S)-2,3,4,5-tetrahydrodipicolinate + NADP(+) + H2O = (2S,4S)-4-hydroxy-2,3,4,5-tetrahydrodipicolinate + NADPH + H(+)</text>
        <dbReference type="Rhea" id="RHEA:35331"/>
        <dbReference type="ChEBI" id="CHEBI:15377"/>
        <dbReference type="ChEBI" id="CHEBI:15378"/>
        <dbReference type="ChEBI" id="CHEBI:16845"/>
        <dbReference type="ChEBI" id="CHEBI:57783"/>
        <dbReference type="ChEBI" id="CHEBI:58349"/>
        <dbReference type="ChEBI" id="CHEBI:67139"/>
        <dbReference type="EC" id="1.17.1.8"/>
    </reaction>
</comment>
<dbReference type="SUPFAM" id="SSF51735">
    <property type="entry name" value="NAD(P)-binding Rossmann-fold domains"/>
    <property type="match status" value="1"/>
</dbReference>
<dbReference type="FunFam" id="3.30.360.10:FF:000009">
    <property type="entry name" value="4-hydroxy-tetrahydrodipicolinate reductase"/>
    <property type="match status" value="1"/>
</dbReference>
<comment type="caution">
    <text evidence="16">The sequence shown here is derived from an EMBL/GenBank/DDBJ whole genome shotgun (WGS) entry which is preliminary data.</text>
</comment>